<evidence type="ECO:0000313" key="2">
    <source>
        <dbReference type="Proteomes" id="UP001064048"/>
    </source>
</evidence>
<gene>
    <name evidence="1" type="ORF">MSG28_009497</name>
</gene>
<comment type="caution">
    <text evidence="1">The sequence shown here is derived from an EMBL/GenBank/DDBJ whole genome shotgun (WGS) entry which is preliminary data.</text>
</comment>
<accession>A0ACC0JBG3</accession>
<proteinExistence type="predicted"/>
<protein>
    <submittedName>
        <fullName evidence="1">Uncharacterized protein</fullName>
    </submittedName>
</protein>
<name>A0ACC0JBG3_CHOFU</name>
<dbReference type="EMBL" id="CM046116">
    <property type="protein sequence ID" value="KAI8421423.1"/>
    <property type="molecule type" value="Genomic_DNA"/>
</dbReference>
<sequence length="115" mass="13601">MADYGFSDIECKIITEQIKRRKAMREEFLKQRTNPYKHASEAGYVFDGGIQRFMSLKCCQFDNFQATSRSAMMGLFMVVIPMFLYGTLVYNERAQFERDCRCGKIKYRDRINKFA</sequence>
<reference evidence="1 2" key="1">
    <citation type="journal article" date="2022" name="Genome Biol. Evol.">
        <title>The Spruce Budworm Genome: Reconstructing the Evolutionary History of Antifreeze Proteins.</title>
        <authorList>
            <person name="Beliveau C."/>
            <person name="Gagne P."/>
            <person name="Picq S."/>
            <person name="Vernygora O."/>
            <person name="Keeling C.I."/>
            <person name="Pinkney K."/>
            <person name="Doucet D."/>
            <person name="Wen F."/>
            <person name="Johnston J.S."/>
            <person name="Maaroufi H."/>
            <person name="Boyle B."/>
            <person name="Laroche J."/>
            <person name="Dewar K."/>
            <person name="Juretic N."/>
            <person name="Blackburn G."/>
            <person name="Nisole A."/>
            <person name="Brunet B."/>
            <person name="Brandao M."/>
            <person name="Lumley L."/>
            <person name="Duan J."/>
            <person name="Quan G."/>
            <person name="Lucarotti C.J."/>
            <person name="Roe A.D."/>
            <person name="Sperling F.A.H."/>
            <person name="Levesque R.C."/>
            <person name="Cusson M."/>
        </authorList>
    </citation>
    <scope>NUCLEOTIDE SEQUENCE [LARGE SCALE GENOMIC DNA]</scope>
    <source>
        <strain evidence="1">Glfc:IPQL:Cfum</strain>
    </source>
</reference>
<dbReference type="Proteomes" id="UP001064048">
    <property type="component" value="Chromosome 16"/>
</dbReference>
<organism evidence="1 2">
    <name type="scientific">Choristoneura fumiferana</name>
    <name type="common">Spruce budworm moth</name>
    <name type="synonym">Archips fumiferana</name>
    <dbReference type="NCBI Taxonomy" id="7141"/>
    <lineage>
        <taxon>Eukaryota</taxon>
        <taxon>Metazoa</taxon>
        <taxon>Ecdysozoa</taxon>
        <taxon>Arthropoda</taxon>
        <taxon>Hexapoda</taxon>
        <taxon>Insecta</taxon>
        <taxon>Pterygota</taxon>
        <taxon>Neoptera</taxon>
        <taxon>Endopterygota</taxon>
        <taxon>Lepidoptera</taxon>
        <taxon>Glossata</taxon>
        <taxon>Ditrysia</taxon>
        <taxon>Tortricoidea</taxon>
        <taxon>Tortricidae</taxon>
        <taxon>Tortricinae</taxon>
        <taxon>Choristoneura</taxon>
    </lineage>
</organism>
<keyword evidence="2" id="KW-1185">Reference proteome</keyword>
<evidence type="ECO:0000313" key="1">
    <source>
        <dbReference type="EMBL" id="KAI8421423.1"/>
    </source>
</evidence>